<feature type="domain" description="Metallo-beta-lactamase" evidence="2">
    <location>
        <begin position="66"/>
        <end position="281"/>
    </location>
</feature>
<dbReference type="Pfam" id="PF00753">
    <property type="entry name" value="Lactamase_B"/>
    <property type="match status" value="1"/>
</dbReference>
<keyword evidence="3" id="KW-0378">Hydrolase</keyword>
<evidence type="ECO:0000259" key="2">
    <source>
        <dbReference type="SMART" id="SM00849"/>
    </source>
</evidence>
<gene>
    <name evidence="3" type="ORF">GCU54_23490</name>
</gene>
<dbReference type="SMART" id="SM00849">
    <property type="entry name" value="Lactamase_B"/>
    <property type="match status" value="1"/>
</dbReference>
<name>A0A6P0GNQ1_9ACTN</name>
<dbReference type="InterPro" id="IPR050662">
    <property type="entry name" value="Sec-metab_biosynth-thioest"/>
</dbReference>
<accession>A0A6P0GNQ1</accession>
<dbReference type="InterPro" id="IPR036866">
    <property type="entry name" value="RibonucZ/Hydroxyglut_hydro"/>
</dbReference>
<dbReference type="EMBL" id="JAAGWE010000049">
    <property type="protein sequence ID" value="NEM08926.1"/>
    <property type="molecule type" value="Genomic_DNA"/>
</dbReference>
<evidence type="ECO:0000313" key="3">
    <source>
        <dbReference type="EMBL" id="NEM08926.1"/>
    </source>
</evidence>
<dbReference type="AlphaFoldDB" id="A0A6P0GNQ1"/>
<sequence>MIPGRPGRPRLAECQDVEGTDGGGTGIEVTGHAQRTAWGERSVPGVERVRPGLWSVPVPMGGPLRWVNAYVLELAGGGLGLVDTGWDADDSWAALCAGLTALGGDVSDVRGVLVTHLHLDHVGLAARVRAASGAWVAMHPADAAGIASFTSRRPEEMVETEVAFLVSLGAPPEDARADAGTAEERAGLLRVARPDRLLEHGDLADLPGWSLRAVHTPGHTEGHLCFADEAGGLFFSGDHVLPRISPNISTHAGGAADPLRDYLGALGAVAGQEAEEVLPGHEWRFRGMAARAGELRAHHEHRLAELLAAVREHPGSTPWELAAHLTWSRPWPQYERRMRIFAVTETDAHLRLLASRGLVTGDGAAVPIWTAAHLR</sequence>
<dbReference type="InterPro" id="IPR036388">
    <property type="entry name" value="WH-like_DNA-bd_sf"/>
</dbReference>
<evidence type="ECO:0000256" key="1">
    <source>
        <dbReference type="SAM" id="MobiDB-lite"/>
    </source>
</evidence>
<dbReference type="Gene3D" id="3.60.15.10">
    <property type="entry name" value="Ribonuclease Z/Hydroxyacylglutathione hydrolase-like"/>
    <property type="match status" value="1"/>
</dbReference>
<proteinExistence type="predicted"/>
<dbReference type="PANTHER" id="PTHR23131:SF4">
    <property type="entry name" value="METALLO-BETA-LACTAMASE SUPERFAMILY POTEIN"/>
    <property type="match status" value="1"/>
</dbReference>
<dbReference type="Proteomes" id="UP000471126">
    <property type="component" value="Unassembled WGS sequence"/>
</dbReference>
<organism evidence="3 4">
    <name type="scientific">Geodermatophilus normandii</name>
    <dbReference type="NCBI Taxonomy" id="1137989"/>
    <lineage>
        <taxon>Bacteria</taxon>
        <taxon>Bacillati</taxon>
        <taxon>Actinomycetota</taxon>
        <taxon>Actinomycetes</taxon>
        <taxon>Geodermatophilales</taxon>
        <taxon>Geodermatophilaceae</taxon>
        <taxon>Geodermatophilus</taxon>
    </lineage>
</organism>
<comment type="caution">
    <text evidence="3">The sequence shown here is derived from an EMBL/GenBank/DDBJ whole genome shotgun (WGS) entry which is preliminary data.</text>
</comment>
<dbReference type="SUPFAM" id="SSF56281">
    <property type="entry name" value="Metallo-hydrolase/oxidoreductase"/>
    <property type="match status" value="1"/>
</dbReference>
<protein>
    <submittedName>
        <fullName evidence="3">MBL fold metallo-hydrolase</fullName>
    </submittedName>
</protein>
<dbReference type="Gene3D" id="1.10.10.10">
    <property type="entry name" value="Winged helix-like DNA-binding domain superfamily/Winged helix DNA-binding domain"/>
    <property type="match status" value="1"/>
</dbReference>
<reference evidence="3 4" key="1">
    <citation type="submission" date="2019-12" db="EMBL/GenBank/DDBJ databases">
        <title>WGS of CPCC 203550 I12A-02606.</title>
        <authorList>
            <person name="Jiang Z."/>
        </authorList>
    </citation>
    <scope>NUCLEOTIDE SEQUENCE [LARGE SCALE GENOMIC DNA]</scope>
    <source>
        <strain evidence="3 4">I12A-02606</strain>
    </source>
</reference>
<feature type="region of interest" description="Disordered" evidence="1">
    <location>
        <begin position="1"/>
        <end position="28"/>
    </location>
</feature>
<dbReference type="PANTHER" id="PTHR23131">
    <property type="entry name" value="ENDORIBONUCLEASE LACTB2"/>
    <property type="match status" value="1"/>
</dbReference>
<dbReference type="InterPro" id="IPR001279">
    <property type="entry name" value="Metallo-B-lactamas"/>
</dbReference>
<evidence type="ECO:0000313" key="4">
    <source>
        <dbReference type="Proteomes" id="UP000471126"/>
    </source>
</evidence>
<dbReference type="GO" id="GO:0016787">
    <property type="term" value="F:hydrolase activity"/>
    <property type="evidence" value="ECO:0007669"/>
    <property type="project" value="UniProtKB-KW"/>
</dbReference>